<dbReference type="AlphaFoldDB" id="A0A8S9TIW3"/>
<evidence type="ECO:0000313" key="2">
    <source>
        <dbReference type="Proteomes" id="UP000704712"/>
    </source>
</evidence>
<name>A0A8S9TIW3_PHYIN</name>
<accession>A0A8S9TIW3</accession>
<dbReference type="EMBL" id="JAACNO010003044">
    <property type="protein sequence ID" value="KAF4128886.1"/>
    <property type="molecule type" value="Genomic_DNA"/>
</dbReference>
<proteinExistence type="predicted"/>
<gene>
    <name evidence="1" type="ORF">GN958_ATG21947</name>
</gene>
<evidence type="ECO:0000313" key="1">
    <source>
        <dbReference type="EMBL" id="KAF4128886.1"/>
    </source>
</evidence>
<reference evidence="1" key="1">
    <citation type="submission" date="2020-03" db="EMBL/GenBank/DDBJ databases">
        <title>Hybrid Assembly of Korean Phytophthora infestans isolates.</title>
        <authorList>
            <person name="Prokchorchik M."/>
            <person name="Lee Y."/>
            <person name="Seo J."/>
            <person name="Cho J.-H."/>
            <person name="Park Y.-E."/>
            <person name="Jang D.-C."/>
            <person name="Im J.-S."/>
            <person name="Choi J.-G."/>
            <person name="Park H.-J."/>
            <person name="Lee G.-B."/>
            <person name="Lee Y.-G."/>
            <person name="Hong S.-Y."/>
            <person name="Cho K."/>
            <person name="Sohn K.H."/>
        </authorList>
    </citation>
    <scope>NUCLEOTIDE SEQUENCE</scope>
    <source>
        <strain evidence="1">KR_2_A2</strain>
    </source>
</reference>
<protein>
    <submittedName>
        <fullName evidence="1">Uncharacterized protein</fullName>
    </submittedName>
</protein>
<sequence>MESVRTYAIFSPLAPSAIQAPYPRAPNQFFCQPFCAITSRSVLMRKHLSATL</sequence>
<comment type="caution">
    <text evidence="1">The sequence shown here is derived from an EMBL/GenBank/DDBJ whole genome shotgun (WGS) entry which is preliminary data.</text>
</comment>
<dbReference type="Proteomes" id="UP000704712">
    <property type="component" value="Unassembled WGS sequence"/>
</dbReference>
<organism evidence="1 2">
    <name type="scientific">Phytophthora infestans</name>
    <name type="common">Potato late blight agent</name>
    <name type="synonym">Botrytis infestans</name>
    <dbReference type="NCBI Taxonomy" id="4787"/>
    <lineage>
        <taxon>Eukaryota</taxon>
        <taxon>Sar</taxon>
        <taxon>Stramenopiles</taxon>
        <taxon>Oomycota</taxon>
        <taxon>Peronosporomycetes</taxon>
        <taxon>Peronosporales</taxon>
        <taxon>Peronosporaceae</taxon>
        <taxon>Phytophthora</taxon>
    </lineage>
</organism>